<evidence type="ECO:0000313" key="3">
    <source>
        <dbReference type="Proteomes" id="UP000289946"/>
    </source>
</evidence>
<organism evidence="2 3">
    <name type="scientific">Bradyrhizobium zhanjiangense</name>
    <dbReference type="NCBI Taxonomy" id="1325107"/>
    <lineage>
        <taxon>Bacteria</taxon>
        <taxon>Pseudomonadati</taxon>
        <taxon>Pseudomonadota</taxon>
        <taxon>Alphaproteobacteria</taxon>
        <taxon>Hyphomicrobiales</taxon>
        <taxon>Nitrobacteraceae</taxon>
        <taxon>Bradyrhizobium</taxon>
    </lineage>
</organism>
<gene>
    <name evidence="2" type="ORF">EAS62_20210</name>
</gene>
<sequence length="118" mass="12548">MGAHRGAQAAVQALTIAGVLSWWLIRASVLLAAFSIDLVARPAKRGLRAARRVDWDGTTEQAIRYFMAFGATCGIFTLIGAAITAVVILTEPERPYPRITISGSGGNPGPILIEFGPR</sequence>
<feature type="transmembrane region" description="Helical" evidence="1">
    <location>
        <begin position="62"/>
        <end position="89"/>
    </location>
</feature>
<proteinExistence type="predicted"/>
<keyword evidence="1" id="KW-0472">Membrane</keyword>
<feature type="transmembrane region" description="Helical" evidence="1">
    <location>
        <begin position="20"/>
        <end position="41"/>
    </location>
</feature>
<keyword evidence="1" id="KW-0812">Transmembrane</keyword>
<keyword evidence="3" id="KW-1185">Reference proteome</keyword>
<comment type="caution">
    <text evidence="2">The sequence shown here is derived from an EMBL/GenBank/DDBJ whole genome shotgun (WGS) entry which is preliminary data.</text>
</comment>
<dbReference type="EMBL" id="RDRA01000011">
    <property type="protein sequence ID" value="RXG93023.1"/>
    <property type="molecule type" value="Genomic_DNA"/>
</dbReference>
<dbReference type="Proteomes" id="UP000289946">
    <property type="component" value="Unassembled WGS sequence"/>
</dbReference>
<accession>A0ABY0DI20</accession>
<keyword evidence="1" id="KW-1133">Transmembrane helix</keyword>
<evidence type="ECO:0000313" key="2">
    <source>
        <dbReference type="EMBL" id="RXG93023.1"/>
    </source>
</evidence>
<reference evidence="2 3" key="1">
    <citation type="submission" date="2018-10" db="EMBL/GenBank/DDBJ databases">
        <title>Bradyrhizobium sp. nov., isolated from effective nodules of peanut in China.</title>
        <authorList>
            <person name="Li Y."/>
        </authorList>
    </citation>
    <scope>NUCLEOTIDE SEQUENCE [LARGE SCALE GENOMIC DNA]</scope>
    <source>
        <strain evidence="2 3">CCBAU 51781</strain>
    </source>
</reference>
<name>A0ABY0DI20_9BRAD</name>
<evidence type="ECO:0000256" key="1">
    <source>
        <dbReference type="SAM" id="Phobius"/>
    </source>
</evidence>
<protein>
    <submittedName>
        <fullName evidence="2">Uncharacterized protein</fullName>
    </submittedName>
</protein>